<comment type="caution">
    <text evidence="1">The sequence shown here is derived from an EMBL/GenBank/DDBJ whole genome shotgun (WGS) entry which is preliminary data.</text>
</comment>
<name>A0AAV1TFM4_9STRA</name>
<proteinExistence type="predicted"/>
<dbReference type="EMBL" id="CAKLBY020000049">
    <property type="protein sequence ID" value="CAK7919745.1"/>
    <property type="molecule type" value="Genomic_DNA"/>
</dbReference>
<dbReference type="Proteomes" id="UP001162060">
    <property type="component" value="Unassembled WGS sequence"/>
</dbReference>
<evidence type="ECO:0000313" key="2">
    <source>
        <dbReference type="Proteomes" id="UP001162060"/>
    </source>
</evidence>
<gene>
    <name evidence="1" type="ORF">PM001_LOCUS6140</name>
</gene>
<reference evidence="1" key="1">
    <citation type="submission" date="2024-01" db="EMBL/GenBank/DDBJ databases">
        <authorList>
            <person name="Webb A."/>
        </authorList>
    </citation>
    <scope>NUCLEOTIDE SEQUENCE</scope>
    <source>
        <strain evidence="1">Pm1</strain>
    </source>
</reference>
<accession>A0AAV1TFM4</accession>
<organism evidence="1 2">
    <name type="scientific">Peronospora matthiolae</name>
    <dbReference type="NCBI Taxonomy" id="2874970"/>
    <lineage>
        <taxon>Eukaryota</taxon>
        <taxon>Sar</taxon>
        <taxon>Stramenopiles</taxon>
        <taxon>Oomycota</taxon>
        <taxon>Peronosporomycetes</taxon>
        <taxon>Peronosporales</taxon>
        <taxon>Peronosporaceae</taxon>
        <taxon>Peronospora</taxon>
    </lineage>
</organism>
<dbReference type="AlphaFoldDB" id="A0AAV1TFM4"/>
<protein>
    <submittedName>
        <fullName evidence="1">Uncharacterized protein</fullName>
    </submittedName>
</protein>
<sequence length="36" mass="3995">MRMEGTNILASCKLKPGLFWAQVNDRNMCGLANVLV</sequence>
<evidence type="ECO:0000313" key="1">
    <source>
        <dbReference type="EMBL" id="CAK7919745.1"/>
    </source>
</evidence>